<dbReference type="EMBL" id="WDWL01000009">
    <property type="protein sequence ID" value="KAB7072204.1"/>
    <property type="molecule type" value="Genomic_DNA"/>
</dbReference>
<dbReference type="PANTHER" id="PTHR34353:SF2">
    <property type="entry name" value="CRISPR-ASSOCIATED ENDONUCLEASE CAS1 1"/>
    <property type="match status" value="1"/>
</dbReference>
<sequence>MQNQWRVIDCTDLDGSISYERGRMRVVKNDTGECVDVPLAQIAVVLLGLHVRCSAAVLHEMARYGVSVMLCDWRGVPDAALHAWTDMPTTVTTRQLAQSNMSLPRKKSAWARIVQMKIRGQAACLDSSKLEGGGLLRGIAASVRSGDPSNCEGHAAREYWRRMFPQDEKFRRIPGQGYGRNAQLDYAYMVLRGFAVKAVIAAGLIPSLGVNHHGRGNYFCLADDLLEVYRPAVDYRVSLLNDEDSLQEKAVKKHLVDAVNQQFNGSGLTIPSSLNDFAQQFGLYCEGKIDRLQVPEYVGES</sequence>
<dbReference type="GO" id="GO:0003677">
    <property type="term" value="F:DNA binding"/>
    <property type="evidence" value="ECO:0007669"/>
    <property type="project" value="UniProtKB-KW"/>
</dbReference>
<dbReference type="GO" id="GO:0016787">
    <property type="term" value="F:hydrolase activity"/>
    <property type="evidence" value="ECO:0007669"/>
    <property type="project" value="UniProtKB-KW"/>
</dbReference>
<keyword evidence="2" id="KW-0479">Metal-binding</keyword>
<dbReference type="InterPro" id="IPR042206">
    <property type="entry name" value="CRISPR-assoc_Cas1_C"/>
</dbReference>
<dbReference type="InterPro" id="IPR002729">
    <property type="entry name" value="CRISPR-assoc_Cas1"/>
</dbReference>
<dbReference type="NCBIfam" id="TIGR03639">
    <property type="entry name" value="cas1_NMENI"/>
    <property type="match status" value="1"/>
</dbReference>
<comment type="caution">
    <text evidence="11">The sequence shown here is derived from an EMBL/GenBank/DDBJ whole genome shotgun (WGS) entry which is preliminary data.</text>
</comment>
<keyword evidence="4" id="KW-0378">Hydrolase</keyword>
<dbReference type="InterPro" id="IPR050646">
    <property type="entry name" value="Cas1"/>
</dbReference>
<dbReference type="Gene3D" id="1.20.120.920">
    <property type="entry name" value="CRISPR-associated endonuclease Cas1, C-terminal domain"/>
    <property type="match status" value="1"/>
</dbReference>
<protein>
    <submittedName>
        <fullName evidence="11">Type II CRISPR-associated endonuclease Cas1</fullName>
    </submittedName>
</protein>
<keyword evidence="1" id="KW-0540">Nuclease</keyword>
<dbReference type="EMBL" id="WDWU01000010">
    <property type="protein sequence ID" value="KAB7056641.1"/>
    <property type="molecule type" value="Genomic_DNA"/>
</dbReference>
<dbReference type="PANTHER" id="PTHR34353">
    <property type="entry name" value="CRISPR-ASSOCIATED ENDONUCLEASE CAS1 1"/>
    <property type="match status" value="1"/>
</dbReference>
<evidence type="ECO:0000313" key="13">
    <source>
        <dbReference type="Proteomes" id="UP000467387"/>
    </source>
</evidence>
<dbReference type="Proteomes" id="UP000467387">
    <property type="component" value="Unassembled WGS sequence"/>
</dbReference>
<accession>E5XWX9</accession>
<dbReference type="GO" id="GO:0043571">
    <property type="term" value="P:maintenance of CRISPR repeat elements"/>
    <property type="evidence" value="ECO:0007669"/>
    <property type="project" value="InterPro"/>
</dbReference>
<keyword evidence="3 11" id="KW-0255">Endonuclease</keyword>
<dbReference type="GO" id="GO:0046872">
    <property type="term" value="F:metal ion binding"/>
    <property type="evidence" value="ECO:0007669"/>
    <property type="project" value="UniProtKB-KW"/>
</dbReference>
<dbReference type="GO" id="GO:0051607">
    <property type="term" value="P:defense response to virus"/>
    <property type="evidence" value="ECO:0007669"/>
    <property type="project" value="UniProtKB-KW"/>
</dbReference>
<dbReference type="NCBIfam" id="TIGR00287">
    <property type="entry name" value="cas1"/>
    <property type="match status" value="1"/>
</dbReference>
<dbReference type="InterPro" id="IPR019855">
    <property type="entry name" value="CRISPR-assoc_Cas1_NMENI"/>
</dbReference>
<evidence type="ECO:0000256" key="5">
    <source>
        <dbReference type="ARBA" id="ARBA00022842"/>
    </source>
</evidence>
<reference evidence="12 13" key="1">
    <citation type="journal article" date="2019" name="Nat. Med.">
        <title>A library of human gut bacterial isolates paired with longitudinal multiomics data enables mechanistic microbiome research.</title>
        <authorList>
            <person name="Poyet M."/>
            <person name="Groussin M."/>
            <person name="Gibbons S.M."/>
            <person name="Avila-Pacheco J."/>
            <person name="Jiang X."/>
            <person name="Kearney S.M."/>
            <person name="Perrotta A.R."/>
            <person name="Berdy B."/>
            <person name="Zhao S."/>
            <person name="Lieberman T.D."/>
            <person name="Swanson P.K."/>
            <person name="Smith M."/>
            <person name="Roesemann S."/>
            <person name="Alexander J.E."/>
            <person name="Rich S.A."/>
            <person name="Livny J."/>
            <person name="Vlamakis H."/>
            <person name="Clish C."/>
            <person name="Bullock K."/>
            <person name="Deik A."/>
            <person name="Scott J."/>
            <person name="Pierce K.A."/>
            <person name="Xavier R.J."/>
            <person name="Alm E.J."/>
        </authorList>
    </citation>
    <scope>NUCLEOTIDE SEQUENCE [LARGE SCALE GENOMIC DNA]</scope>
    <source>
        <strain evidence="11 12">BIOML-A201</strain>
        <strain evidence="10 13">BIOML-A210</strain>
    </source>
</reference>
<evidence type="ECO:0000313" key="10">
    <source>
        <dbReference type="EMBL" id="KAB7056641.1"/>
    </source>
</evidence>
<keyword evidence="5" id="KW-0460">Magnesium</keyword>
<dbReference type="GO" id="GO:0004520">
    <property type="term" value="F:DNA endonuclease activity"/>
    <property type="evidence" value="ECO:0007669"/>
    <property type="project" value="InterPro"/>
</dbReference>
<dbReference type="InterPro" id="IPR042211">
    <property type="entry name" value="CRISPR-assoc_Cas1_N"/>
</dbReference>
<evidence type="ECO:0000313" key="12">
    <source>
        <dbReference type="Proteomes" id="UP000432196"/>
    </source>
</evidence>
<name>A0A0A1GT14_BIFLN</name>
<keyword evidence="8" id="KW-0464">Manganese</keyword>
<evidence type="ECO:0000256" key="8">
    <source>
        <dbReference type="ARBA" id="ARBA00023211"/>
    </source>
</evidence>
<evidence type="ECO:0000256" key="6">
    <source>
        <dbReference type="ARBA" id="ARBA00023118"/>
    </source>
</evidence>
<evidence type="ECO:0000256" key="1">
    <source>
        <dbReference type="ARBA" id="ARBA00022722"/>
    </source>
</evidence>
<dbReference type="Gene3D" id="3.100.10.20">
    <property type="entry name" value="CRISPR-associated endonuclease Cas1, N-terminal domain"/>
    <property type="match status" value="1"/>
</dbReference>
<evidence type="ECO:0000256" key="7">
    <source>
        <dbReference type="ARBA" id="ARBA00023125"/>
    </source>
</evidence>
<comment type="subunit">
    <text evidence="9">Homodimer, forms a heterotetramer with a Cas2 homodimer.</text>
</comment>
<keyword evidence="6" id="KW-0051">Antiviral defense</keyword>
<gene>
    <name evidence="11" type="primary">cas1</name>
    <name evidence="11" type="ORF">GBI83_07260</name>
    <name evidence="10" type="ORF">GBI87_07565</name>
</gene>
<dbReference type="AlphaFoldDB" id="A0A0A1GT14"/>
<evidence type="ECO:0000256" key="9">
    <source>
        <dbReference type="ARBA" id="ARBA00038592"/>
    </source>
</evidence>
<evidence type="ECO:0000256" key="2">
    <source>
        <dbReference type="ARBA" id="ARBA00022723"/>
    </source>
</evidence>
<dbReference type="Pfam" id="PF01867">
    <property type="entry name" value="Cas_Cas1"/>
    <property type="match status" value="1"/>
</dbReference>
<dbReference type="Proteomes" id="UP000432196">
    <property type="component" value="Unassembled WGS sequence"/>
</dbReference>
<accession>A0A0A1GT14</accession>
<dbReference type="RefSeq" id="WP_007055219.1">
    <property type="nucleotide sequence ID" value="NZ_AP014658.1"/>
</dbReference>
<evidence type="ECO:0000256" key="4">
    <source>
        <dbReference type="ARBA" id="ARBA00022801"/>
    </source>
</evidence>
<organism evidence="11 12">
    <name type="scientific">Bifidobacterium longum</name>
    <dbReference type="NCBI Taxonomy" id="216816"/>
    <lineage>
        <taxon>Bacteria</taxon>
        <taxon>Bacillati</taxon>
        <taxon>Actinomycetota</taxon>
        <taxon>Actinomycetes</taxon>
        <taxon>Bifidobacteriales</taxon>
        <taxon>Bifidobacteriaceae</taxon>
        <taxon>Bifidobacterium</taxon>
    </lineage>
</organism>
<proteinExistence type="predicted"/>
<evidence type="ECO:0000313" key="11">
    <source>
        <dbReference type="EMBL" id="KAB7072204.1"/>
    </source>
</evidence>
<evidence type="ECO:0000256" key="3">
    <source>
        <dbReference type="ARBA" id="ARBA00022759"/>
    </source>
</evidence>
<keyword evidence="7" id="KW-0238">DNA-binding</keyword>